<dbReference type="AlphaFoldDB" id="A0AAW1PV33"/>
<dbReference type="GO" id="GO:0016297">
    <property type="term" value="F:fatty acyl-[ACP] hydrolase activity"/>
    <property type="evidence" value="ECO:0007669"/>
    <property type="project" value="TreeGrafter"/>
</dbReference>
<evidence type="ECO:0000313" key="4">
    <source>
        <dbReference type="Proteomes" id="UP001465755"/>
    </source>
</evidence>
<dbReference type="Pfam" id="PF13279">
    <property type="entry name" value="4HBT_2"/>
    <property type="match status" value="1"/>
</dbReference>
<evidence type="ECO:0000256" key="1">
    <source>
        <dbReference type="ARBA" id="ARBA00005953"/>
    </source>
</evidence>
<proteinExistence type="inferred from homology"/>
<organism evidence="3 4">
    <name type="scientific">Symbiochloris irregularis</name>
    <dbReference type="NCBI Taxonomy" id="706552"/>
    <lineage>
        <taxon>Eukaryota</taxon>
        <taxon>Viridiplantae</taxon>
        <taxon>Chlorophyta</taxon>
        <taxon>core chlorophytes</taxon>
        <taxon>Trebouxiophyceae</taxon>
        <taxon>Trebouxiales</taxon>
        <taxon>Trebouxiaceae</taxon>
        <taxon>Symbiochloris</taxon>
    </lineage>
</organism>
<evidence type="ECO:0000313" key="3">
    <source>
        <dbReference type="EMBL" id="KAK9812296.1"/>
    </source>
</evidence>
<dbReference type="EMBL" id="JALJOQ010000007">
    <property type="protein sequence ID" value="KAK9812296.1"/>
    <property type="molecule type" value="Genomic_DNA"/>
</dbReference>
<dbReference type="PANTHER" id="PTHR31793">
    <property type="entry name" value="4-HYDROXYBENZOYL-COA THIOESTERASE FAMILY MEMBER"/>
    <property type="match status" value="1"/>
</dbReference>
<protein>
    <recommendedName>
        <fullName evidence="5">Acyl-CoA thioesterase</fullName>
    </recommendedName>
</protein>
<evidence type="ECO:0000256" key="2">
    <source>
        <dbReference type="ARBA" id="ARBA00022801"/>
    </source>
</evidence>
<dbReference type="InterPro" id="IPR050563">
    <property type="entry name" value="4-hydroxybenzoyl-CoA_TE"/>
</dbReference>
<dbReference type="Proteomes" id="UP001465755">
    <property type="component" value="Unassembled WGS sequence"/>
</dbReference>
<dbReference type="PANTHER" id="PTHR31793:SF27">
    <property type="entry name" value="NOVEL THIOESTERASE SUPERFAMILY DOMAIN AND SAPOSIN A-TYPE DOMAIN CONTAINING PROTEIN (0610012H03RIK)"/>
    <property type="match status" value="1"/>
</dbReference>
<evidence type="ECO:0008006" key="5">
    <source>
        <dbReference type="Google" id="ProtNLM"/>
    </source>
</evidence>
<comment type="similarity">
    <text evidence="1">Belongs to the 4-hydroxybenzoyl-CoA thioesterase family.</text>
</comment>
<reference evidence="3 4" key="1">
    <citation type="journal article" date="2024" name="Nat. Commun.">
        <title>Phylogenomics reveals the evolutionary origins of lichenization in chlorophyte algae.</title>
        <authorList>
            <person name="Puginier C."/>
            <person name="Libourel C."/>
            <person name="Otte J."/>
            <person name="Skaloud P."/>
            <person name="Haon M."/>
            <person name="Grisel S."/>
            <person name="Petersen M."/>
            <person name="Berrin J.G."/>
            <person name="Delaux P.M."/>
            <person name="Dal Grande F."/>
            <person name="Keller J."/>
        </authorList>
    </citation>
    <scope>NUCLEOTIDE SEQUENCE [LARGE SCALE GENOMIC DNA]</scope>
    <source>
        <strain evidence="3 4">SAG 2036</strain>
    </source>
</reference>
<dbReference type="GO" id="GO:0009507">
    <property type="term" value="C:chloroplast"/>
    <property type="evidence" value="ECO:0007669"/>
    <property type="project" value="TreeGrafter"/>
</dbReference>
<name>A0AAW1PV33_9CHLO</name>
<comment type="caution">
    <text evidence="3">The sequence shown here is derived from an EMBL/GenBank/DDBJ whole genome shotgun (WGS) entry which is preliminary data.</text>
</comment>
<keyword evidence="4" id="KW-1185">Reference proteome</keyword>
<keyword evidence="2" id="KW-0378">Hydrolase</keyword>
<dbReference type="InterPro" id="IPR029069">
    <property type="entry name" value="HotDog_dom_sf"/>
</dbReference>
<dbReference type="SUPFAM" id="SSF54637">
    <property type="entry name" value="Thioesterase/thiol ester dehydrase-isomerase"/>
    <property type="match status" value="1"/>
</dbReference>
<sequence>MAQTPSAVHFKACAKTRSAATCAATPRWFCSIRRVRHRRNGTILRARASDSPLSFSIDMTVRDYELDSYRVVNNSVYLKYLQHVRDEWLKAVGFNPQAYADAGDALAVSRIDIRFLAPLRSGDSFTGTAQLSQISAARFVLAQQLIRHPNSSSDASLEVVDATVTGCFLNKDYKPIRLPADFRRLMQNES</sequence>
<dbReference type="Gene3D" id="3.10.129.10">
    <property type="entry name" value="Hotdog Thioesterase"/>
    <property type="match status" value="1"/>
</dbReference>
<dbReference type="CDD" id="cd00586">
    <property type="entry name" value="4HBT"/>
    <property type="match status" value="1"/>
</dbReference>
<accession>A0AAW1PV33</accession>
<gene>
    <name evidence="3" type="ORF">WJX73_000028</name>
</gene>